<organism evidence="1">
    <name type="scientific">Arundo donax</name>
    <name type="common">Giant reed</name>
    <name type="synonym">Donax arundinaceus</name>
    <dbReference type="NCBI Taxonomy" id="35708"/>
    <lineage>
        <taxon>Eukaryota</taxon>
        <taxon>Viridiplantae</taxon>
        <taxon>Streptophyta</taxon>
        <taxon>Embryophyta</taxon>
        <taxon>Tracheophyta</taxon>
        <taxon>Spermatophyta</taxon>
        <taxon>Magnoliopsida</taxon>
        <taxon>Liliopsida</taxon>
        <taxon>Poales</taxon>
        <taxon>Poaceae</taxon>
        <taxon>PACMAD clade</taxon>
        <taxon>Arundinoideae</taxon>
        <taxon>Arundineae</taxon>
        <taxon>Arundo</taxon>
    </lineage>
</organism>
<reference evidence="1" key="2">
    <citation type="journal article" date="2015" name="Data Brief">
        <title>Shoot transcriptome of the giant reed, Arundo donax.</title>
        <authorList>
            <person name="Barrero R.A."/>
            <person name="Guerrero F.D."/>
            <person name="Moolhuijzen P."/>
            <person name="Goolsby J.A."/>
            <person name="Tidwell J."/>
            <person name="Bellgard S.E."/>
            <person name="Bellgard M.I."/>
        </authorList>
    </citation>
    <scope>NUCLEOTIDE SEQUENCE</scope>
    <source>
        <tissue evidence="1">Shoot tissue taken approximately 20 cm above the soil surface</tissue>
    </source>
</reference>
<protein>
    <submittedName>
        <fullName evidence="1">Uncharacterized protein</fullName>
    </submittedName>
</protein>
<dbReference type="AlphaFoldDB" id="A0A0A8Z0I3"/>
<evidence type="ECO:0000313" key="1">
    <source>
        <dbReference type="EMBL" id="JAD30250.1"/>
    </source>
</evidence>
<dbReference type="EMBL" id="GBRH01267645">
    <property type="protein sequence ID" value="JAD30250.1"/>
    <property type="molecule type" value="Transcribed_RNA"/>
</dbReference>
<sequence>MSMSNLFWPLKKVAPADKLVVPVVFVSVPSKNPELWMAAPPPVKNALASSSI</sequence>
<reference evidence="1" key="1">
    <citation type="submission" date="2014-09" db="EMBL/GenBank/DDBJ databases">
        <authorList>
            <person name="Magalhaes I.L.F."/>
            <person name="Oliveira U."/>
            <person name="Santos F.R."/>
            <person name="Vidigal T.H.D.A."/>
            <person name="Brescovit A.D."/>
            <person name="Santos A.J."/>
        </authorList>
    </citation>
    <scope>NUCLEOTIDE SEQUENCE</scope>
    <source>
        <tissue evidence="1">Shoot tissue taken approximately 20 cm above the soil surface</tissue>
    </source>
</reference>
<accession>A0A0A8Z0I3</accession>
<name>A0A0A8Z0I3_ARUDO</name>
<proteinExistence type="predicted"/>